<feature type="transmembrane region" description="Helical" evidence="7">
    <location>
        <begin position="129"/>
        <end position="148"/>
    </location>
</feature>
<dbReference type="InterPro" id="IPR017475">
    <property type="entry name" value="EPS_sugar_tfrase"/>
</dbReference>
<evidence type="ECO:0000256" key="5">
    <source>
        <dbReference type="ARBA" id="ARBA00022989"/>
    </source>
</evidence>
<dbReference type="NCBIfam" id="TIGR03025">
    <property type="entry name" value="EPS_sugtrans"/>
    <property type="match status" value="1"/>
</dbReference>
<dbReference type="PANTHER" id="PTHR30576:SF10">
    <property type="entry name" value="SLL5057 PROTEIN"/>
    <property type="match status" value="1"/>
</dbReference>
<feature type="transmembrane region" description="Helical" evidence="7">
    <location>
        <begin position="106"/>
        <end position="123"/>
    </location>
</feature>
<feature type="transmembrane region" description="Helical" evidence="7">
    <location>
        <begin position="297"/>
        <end position="321"/>
    </location>
</feature>
<reference evidence="10" key="1">
    <citation type="journal article" date="2019" name="Int. J. Syst. Evol. Microbiol.">
        <title>The Global Catalogue of Microorganisms (GCM) 10K type strain sequencing project: providing services to taxonomists for standard genome sequencing and annotation.</title>
        <authorList>
            <consortium name="The Broad Institute Genomics Platform"/>
            <consortium name="The Broad Institute Genome Sequencing Center for Infectious Disease"/>
            <person name="Wu L."/>
            <person name="Ma J."/>
        </authorList>
    </citation>
    <scope>NUCLEOTIDE SEQUENCE [LARGE SCALE GENOMIC DNA]</scope>
    <source>
        <strain evidence="10">CGMCC 1.12471</strain>
    </source>
</reference>
<evidence type="ECO:0000259" key="8">
    <source>
        <dbReference type="Pfam" id="PF02397"/>
    </source>
</evidence>
<organism evidence="9 10">
    <name type="scientific">Amnibacterium endophyticum</name>
    <dbReference type="NCBI Taxonomy" id="2109337"/>
    <lineage>
        <taxon>Bacteria</taxon>
        <taxon>Bacillati</taxon>
        <taxon>Actinomycetota</taxon>
        <taxon>Actinomycetes</taxon>
        <taxon>Micrococcales</taxon>
        <taxon>Microbacteriaceae</taxon>
        <taxon>Amnibacterium</taxon>
    </lineage>
</organism>
<gene>
    <name evidence="9" type="ORF">ACFSBI_09580</name>
</gene>
<dbReference type="PANTHER" id="PTHR30576">
    <property type="entry name" value="COLANIC BIOSYNTHESIS UDP-GLUCOSE LIPID CARRIER TRANSFERASE"/>
    <property type="match status" value="1"/>
</dbReference>
<dbReference type="GO" id="GO:0016740">
    <property type="term" value="F:transferase activity"/>
    <property type="evidence" value="ECO:0007669"/>
    <property type="project" value="UniProtKB-KW"/>
</dbReference>
<evidence type="ECO:0000256" key="1">
    <source>
        <dbReference type="ARBA" id="ARBA00004141"/>
    </source>
</evidence>
<keyword evidence="5 7" id="KW-1133">Transmembrane helix</keyword>
<evidence type="ECO:0000313" key="10">
    <source>
        <dbReference type="Proteomes" id="UP001597347"/>
    </source>
</evidence>
<accession>A0ABW4LE57</accession>
<dbReference type="EMBL" id="JBHUEA010000013">
    <property type="protein sequence ID" value="MFD1721800.1"/>
    <property type="molecule type" value="Genomic_DNA"/>
</dbReference>
<evidence type="ECO:0000256" key="2">
    <source>
        <dbReference type="ARBA" id="ARBA00006464"/>
    </source>
</evidence>
<evidence type="ECO:0000256" key="7">
    <source>
        <dbReference type="SAM" id="Phobius"/>
    </source>
</evidence>
<dbReference type="RefSeq" id="WP_377934357.1">
    <property type="nucleotide sequence ID" value="NZ_JBHUEA010000013.1"/>
</dbReference>
<feature type="transmembrane region" description="Helical" evidence="7">
    <location>
        <begin position="30"/>
        <end position="52"/>
    </location>
</feature>
<evidence type="ECO:0000313" key="9">
    <source>
        <dbReference type="EMBL" id="MFD1721800.1"/>
    </source>
</evidence>
<evidence type="ECO:0000256" key="6">
    <source>
        <dbReference type="ARBA" id="ARBA00023136"/>
    </source>
</evidence>
<dbReference type="InterPro" id="IPR003362">
    <property type="entry name" value="Bact_transf"/>
</dbReference>
<dbReference type="Pfam" id="PF13727">
    <property type="entry name" value="CoA_binding_3"/>
    <property type="match status" value="1"/>
</dbReference>
<evidence type="ECO:0000256" key="4">
    <source>
        <dbReference type="ARBA" id="ARBA00022692"/>
    </source>
</evidence>
<comment type="caution">
    <text evidence="9">The sequence shown here is derived from an EMBL/GenBank/DDBJ whole genome shotgun (WGS) entry which is preliminary data.</text>
</comment>
<feature type="transmembrane region" description="Helical" evidence="7">
    <location>
        <begin position="64"/>
        <end position="85"/>
    </location>
</feature>
<dbReference type="Gene3D" id="3.40.50.720">
    <property type="entry name" value="NAD(P)-binding Rossmann-like Domain"/>
    <property type="match status" value="1"/>
</dbReference>
<dbReference type="Proteomes" id="UP001597347">
    <property type="component" value="Unassembled WGS sequence"/>
</dbReference>
<keyword evidence="10" id="KW-1185">Reference proteome</keyword>
<dbReference type="EC" id="2.7.8.-" evidence="9"/>
<keyword evidence="6 7" id="KW-0472">Membrane</keyword>
<evidence type="ECO:0000256" key="3">
    <source>
        <dbReference type="ARBA" id="ARBA00022679"/>
    </source>
</evidence>
<proteinExistence type="inferred from homology"/>
<keyword evidence="4 7" id="KW-0812">Transmembrane</keyword>
<sequence>MTASPVTLTASRTVAAPAVRWAGRYARRLFLTDTAVVALAVLVTHLLVLSRAEALTTRAGAEALIGYPIVSAALALVWIVLLAVFDSRDEDEIGSGSTEYRRVIRAGTATLIVMIVAAFFLGLDLSRVWVAAVVPVGTGALLGGRLLWRRWLIARRTAGAYSHRVVLVGSTETVVRTALDLARQPGHGYRVVGVAPTDGDVRGSIADLPVVGTVDDVPQAMRMLGADTVIATSSDRLPAERLRDLAWHLDPAHHLVLAPELTDVGGSRIHLRPAAGLPLIHVETPHQRGAGRAAKRVFDVVVSSAVLALLSPVLIAIAVLVHRDSPGGVLYRQERVGRNGEPFSILKFRSMCADADERRAALTAGMGKGLFKMADDPRITRVGRVLRRYSLDELPQLINVLRGEMSLVGPRPALPSEVSEYDRRELRRLAVTPGLSGLWQVSGRSDLAWADGIRLDLYYVENWSLTQDLQILWRTARAVLASDGAY</sequence>
<protein>
    <submittedName>
        <fullName evidence="9">Sugar transferase</fullName>
        <ecNumber evidence="9">2.7.8.-</ecNumber>
    </submittedName>
</protein>
<comment type="similarity">
    <text evidence="2">Belongs to the bacterial sugar transferase family.</text>
</comment>
<name>A0ABW4LE57_9MICO</name>
<dbReference type="Pfam" id="PF02397">
    <property type="entry name" value="Bac_transf"/>
    <property type="match status" value="1"/>
</dbReference>
<feature type="domain" description="Bacterial sugar transferase" evidence="8">
    <location>
        <begin position="295"/>
        <end position="480"/>
    </location>
</feature>
<comment type="subcellular location">
    <subcellularLocation>
        <location evidence="1">Membrane</location>
        <topology evidence="1">Multi-pass membrane protein</topology>
    </subcellularLocation>
</comment>
<keyword evidence="3 9" id="KW-0808">Transferase</keyword>